<dbReference type="InterPro" id="IPR017462">
    <property type="entry name" value="Sulphur_relay_TusC/DsrF"/>
</dbReference>
<dbReference type="Proteomes" id="UP001621714">
    <property type="component" value="Unassembled WGS sequence"/>
</dbReference>
<accession>A0ABW8PZV3</accession>
<name>A0ABW8PZV3_9GAMM</name>
<gene>
    <name evidence="2" type="ORF">V6U78_07630</name>
</gene>
<reference evidence="2 3" key="1">
    <citation type="submission" date="2024-02" db="EMBL/GenBank/DDBJ databases">
        <title>Marinospirillum sp. MEB 164 isolated from Lonar lake sediment.</title>
        <authorList>
            <person name="Joshi A."/>
            <person name="Thite S."/>
        </authorList>
    </citation>
    <scope>NUCLEOTIDE SEQUENCE [LARGE SCALE GENOMIC DNA]</scope>
    <source>
        <strain evidence="2 3">MEB164</strain>
    </source>
</reference>
<evidence type="ECO:0000313" key="3">
    <source>
        <dbReference type="Proteomes" id="UP001621714"/>
    </source>
</evidence>
<dbReference type="PANTHER" id="PTHR38780:SF1">
    <property type="entry name" value="PROTEIN TUSC"/>
    <property type="match status" value="1"/>
</dbReference>
<keyword evidence="3" id="KW-1185">Reference proteome</keyword>
<dbReference type="PANTHER" id="PTHR38780">
    <property type="entry name" value="PROTEIN TUSC"/>
    <property type="match status" value="1"/>
</dbReference>
<proteinExistence type="inferred from homology"/>
<dbReference type="RefSeq" id="WP_405339071.1">
    <property type="nucleotide sequence ID" value="NZ_JBANFI010000004.1"/>
</dbReference>
<dbReference type="SUPFAM" id="SSF75169">
    <property type="entry name" value="DsrEFH-like"/>
    <property type="match status" value="1"/>
</dbReference>
<protein>
    <submittedName>
        <fullName evidence="2">DsrE family protein</fullName>
    </submittedName>
</protein>
<dbReference type="EMBL" id="JBANFI010000004">
    <property type="protein sequence ID" value="MFK7160902.1"/>
    <property type="molecule type" value="Genomic_DNA"/>
</dbReference>
<comment type="similarity">
    <text evidence="1">Belongs to the DsrF/TusC family.</text>
</comment>
<comment type="caution">
    <text evidence="2">The sequence shown here is derived from an EMBL/GenBank/DDBJ whole genome shotgun (WGS) entry which is preliminary data.</text>
</comment>
<organism evidence="2 3">
    <name type="scientific">Marinospirillum alkalitolerans</name>
    <dbReference type="NCBI Taxonomy" id="3123374"/>
    <lineage>
        <taxon>Bacteria</taxon>
        <taxon>Pseudomonadati</taxon>
        <taxon>Pseudomonadota</taxon>
        <taxon>Gammaproteobacteria</taxon>
        <taxon>Oceanospirillales</taxon>
        <taxon>Oceanospirillaceae</taxon>
        <taxon>Marinospirillum</taxon>
    </lineage>
</organism>
<dbReference type="Pfam" id="PF02635">
    <property type="entry name" value="DsrE"/>
    <property type="match status" value="1"/>
</dbReference>
<evidence type="ECO:0000313" key="2">
    <source>
        <dbReference type="EMBL" id="MFK7160902.1"/>
    </source>
</evidence>
<sequence>MLADFDLCLLIQHAPLRGQQSKEALDIALVSATFDQATALFFQGEGLLHLLPHQTPKLIGMKGVQAMLPALALYGIEAIYCLEEDLARYQLQADQLLLTPKVLDTTQAQELLSRSRQVFISPAFH</sequence>
<dbReference type="InterPro" id="IPR027396">
    <property type="entry name" value="DsrEFH-like"/>
</dbReference>
<dbReference type="Gene3D" id="3.40.1260.10">
    <property type="entry name" value="DsrEFH-like"/>
    <property type="match status" value="1"/>
</dbReference>
<evidence type="ECO:0000256" key="1">
    <source>
        <dbReference type="ARBA" id="ARBA00005996"/>
    </source>
</evidence>
<dbReference type="InterPro" id="IPR003787">
    <property type="entry name" value="Sulphur_relay_DsrE/F-like"/>
</dbReference>